<evidence type="ECO:0000313" key="19">
    <source>
        <dbReference type="Proteomes" id="UP000825729"/>
    </source>
</evidence>
<organism evidence="18 19">
    <name type="scientific">Aristolochia fimbriata</name>
    <name type="common">White veined hardy Dutchman's pipe vine</name>
    <dbReference type="NCBI Taxonomy" id="158543"/>
    <lineage>
        <taxon>Eukaryota</taxon>
        <taxon>Viridiplantae</taxon>
        <taxon>Streptophyta</taxon>
        <taxon>Embryophyta</taxon>
        <taxon>Tracheophyta</taxon>
        <taxon>Spermatophyta</taxon>
        <taxon>Magnoliopsida</taxon>
        <taxon>Magnoliidae</taxon>
        <taxon>Piperales</taxon>
        <taxon>Aristolochiaceae</taxon>
        <taxon>Aristolochia</taxon>
    </lineage>
</organism>
<evidence type="ECO:0000256" key="3">
    <source>
        <dbReference type="ARBA" id="ARBA00022679"/>
    </source>
</evidence>
<dbReference type="SMART" id="SM00108">
    <property type="entry name" value="B_lectin"/>
    <property type="match status" value="1"/>
</dbReference>
<keyword evidence="10 14" id="KW-0472">Membrane</keyword>
<proteinExistence type="inferred from homology"/>
<evidence type="ECO:0000259" key="16">
    <source>
        <dbReference type="PROSITE" id="PS50927"/>
    </source>
</evidence>
<keyword evidence="11" id="KW-1015">Disulfide bond</keyword>
<comment type="catalytic activity">
    <reaction evidence="13">
        <text>L-threonyl-[protein] + ATP = O-phospho-L-threonyl-[protein] + ADP + H(+)</text>
        <dbReference type="Rhea" id="RHEA:46608"/>
        <dbReference type="Rhea" id="RHEA-COMP:11060"/>
        <dbReference type="Rhea" id="RHEA-COMP:11605"/>
        <dbReference type="ChEBI" id="CHEBI:15378"/>
        <dbReference type="ChEBI" id="CHEBI:30013"/>
        <dbReference type="ChEBI" id="CHEBI:30616"/>
        <dbReference type="ChEBI" id="CHEBI:61977"/>
        <dbReference type="ChEBI" id="CHEBI:456216"/>
        <dbReference type="EC" id="2.7.11.1"/>
    </reaction>
</comment>
<feature type="domain" description="Bulb-type lectin" evidence="16">
    <location>
        <begin position="63"/>
        <end position="186"/>
    </location>
</feature>
<dbReference type="InterPro" id="IPR011009">
    <property type="entry name" value="Kinase-like_dom_sf"/>
</dbReference>
<dbReference type="Pfam" id="PF01453">
    <property type="entry name" value="B_lectin"/>
    <property type="match status" value="1"/>
</dbReference>
<dbReference type="InterPro" id="IPR036426">
    <property type="entry name" value="Bulb-type_lectin_dom_sf"/>
</dbReference>
<sequence>MKFSPSSARQDGVLGNAVKSKRRIKQFGGKFFKNLKFGPLFVIVVVVQELFGSGLCRELSMASVPLGFRIFCCEGNYWVSENGVFAYGFLPDSKHDDTFVVGIWYCMKGRNEEPRIVWTVGGGIRVSKNSTFMLSMDGSFALCDSNGLLMWSSNTRNMSVQEGSLLNNGNLVLRGFGQNVVWESFRSPTDTLLPGQGIRFPQTLQASSGRSVSGFYSLVILESGNVALMWDQNISYWSSNLSPSSGPKIARFEADGVFALLDDLNQTLWSRSTKDFRDSSVNLRHLKIDADGNLRVYSWDSSLHTWKVSWQAVENQCSVFGSCGLFSICGYNSSGPVCNCLVNDSFDVGSPTAVDVGPYGCKKMVDLGNCKRGTSMLVLKQTVLYGLYPPHDVDFMLSAEACMRYCSNDRSCIAATAKNDGSGLCTIKRTGFISGYQYSSLSSVSFLKPCFVPQAVSAHQATNFPRDSTISAKKVPKDIRRHFLISVVLLFLITASIFITVEMVIVWFIYRRRQMNAQSSVLLQRDALMNPHYRTMIRLSIEEVKDLTSTFSDPVSPNVFRGVLPNHTIVVAKVINDVTLTEREFRMVVSTLGATHHRNLVLLKGFCYEPKNKILIYEYIANGSLDQWLFNTVENQKKVRWQERLEISIGVAKAIAYLHVECCQCIAHGNLKLENVLLDDKLTAKVTNFGLKRLWGNEATSSETLPERDVYMFGEMLLQIVTGRKDDIEETRYSLLYGYCQEGDISSITDTIEVEKGSMELDSVERAIRIAFWCLQDQPFLRPSMPEVVKVLEGSLPVDKPPVSSGFMAKGREAKVEKTETMSVTS</sequence>
<evidence type="ECO:0000256" key="2">
    <source>
        <dbReference type="ARBA" id="ARBA00022527"/>
    </source>
</evidence>
<dbReference type="AlphaFoldDB" id="A0AAV7EPL2"/>
<evidence type="ECO:0000256" key="10">
    <source>
        <dbReference type="ARBA" id="ARBA00023136"/>
    </source>
</evidence>
<dbReference type="GO" id="GO:0048544">
    <property type="term" value="P:recognition of pollen"/>
    <property type="evidence" value="ECO:0007669"/>
    <property type="project" value="InterPro"/>
</dbReference>
<dbReference type="PROSITE" id="PS50927">
    <property type="entry name" value="BULB_LECTIN"/>
    <property type="match status" value="2"/>
</dbReference>
<comment type="subcellular location">
    <subcellularLocation>
        <location evidence="1">Membrane</location>
        <topology evidence="1">Single-pass membrane protein</topology>
    </subcellularLocation>
</comment>
<name>A0AAV7EPL2_ARIFI</name>
<dbReference type="Gene3D" id="2.90.10.30">
    <property type="match status" value="1"/>
</dbReference>
<keyword evidence="2 13" id="KW-0723">Serine/threonine-protein kinase</keyword>
<evidence type="ECO:0000256" key="14">
    <source>
        <dbReference type="SAM" id="Phobius"/>
    </source>
</evidence>
<feature type="transmembrane region" description="Helical" evidence="14">
    <location>
        <begin position="483"/>
        <end position="510"/>
    </location>
</feature>
<dbReference type="EMBL" id="JAINDJ010000004">
    <property type="protein sequence ID" value="KAG9450339.1"/>
    <property type="molecule type" value="Genomic_DNA"/>
</dbReference>
<evidence type="ECO:0000256" key="1">
    <source>
        <dbReference type="ARBA" id="ARBA00004167"/>
    </source>
</evidence>
<comment type="caution">
    <text evidence="18">The sequence shown here is derived from an EMBL/GenBank/DDBJ whole genome shotgun (WGS) entry which is preliminary data.</text>
</comment>
<comment type="similarity">
    <text evidence="13">Belongs to the protein kinase superfamily. Ser/Thr protein kinase family.</text>
</comment>
<dbReference type="InterPro" id="IPR000719">
    <property type="entry name" value="Prot_kinase_dom"/>
</dbReference>
<gene>
    <name evidence="18" type="ORF">H6P81_010304</name>
</gene>
<dbReference type="InterPro" id="IPR001480">
    <property type="entry name" value="Bulb-type_lectin_dom"/>
</dbReference>
<dbReference type="Proteomes" id="UP000825729">
    <property type="component" value="Unassembled WGS sequence"/>
</dbReference>
<evidence type="ECO:0000256" key="9">
    <source>
        <dbReference type="ARBA" id="ARBA00022989"/>
    </source>
</evidence>
<keyword evidence="5" id="KW-0732">Signal</keyword>
<dbReference type="Gene3D" id="1.10.510.10">
    <property type="entry name" value="Transferase(Phosphotransferase) domain 1"/>
    <property type="match status" value="1"/>
</dbReference>
<feature type="domain" description="Protein kinase" evidence="15">
    <location>
        <begin position="545"/>
        <end position="796"/>
    </location>
</feature>
<feature type="domain" description="Bulb-type lectin" evidence="16">
    <location>
        <begin position="189"/>
        <end position="309"/>
    </location>
</feature>
<dbReference type="GO" id="GO:0004674">
    <property type="term" value="F:protein serine/threonine kinase activity"/>
    <property type="evidence" value="ECO:0007669"/>
    <property type="project" value="UniProtKB-KW"/>
</dbReference>
<dbReference type="PIRSF" id="PIRSF000641">
    <property type="entry name" value="SRK"/>
    <property type="match status" value="1"/>
</dbReference>
<comment type="catalytic activity">
    <reaction evidence="13">
        <text>L-seryl-[protein] + ATP = O-phospho-L-seryl-[protein] + ADP + H(+)</text>
        <dbReference type="Rhea" id="RHEA:17989"/>
        <dbReference type="Rhea" id="RHEA-COMP:9863"/>
        <dbReference type="Rhea" id="RHEA-COMP:11604"/>
        <dbReference type="ChEBI" id="CHEBI:15378"/>
        <dbReference type="ChEBI" id="CHEBI:29999"/>
        <dbReference type="ChEBI" id="CHEBI:30616"/>
        <dbReference type="ChEBI" id="CHEBI:83421"/>
        <dbReference type="ChEBI" id="CHEBI:456216"/>
        <dbReference type="EC" id="2.7.11.1"/>
    </reaction>
</comment>
<evidence type="ECO:0000313" key="18">
    <source>
        <dbReference type="EMBL" id="KAG9450339.1"/>
    </source>
</evidence>
<evidence type="ECO:0000256" key="6">
    <source>
        <dbReference type="ARBA" id="ARBA00022741"/>
    </source>
</evidence>
<keyword evidence="3 13" id="KW-0808">Transferase</keyword>
<keyword evidence="9 14" id="KW-1133">Transmembrane helix</keyword>
<dbReference type="InterPro" id="IPR003609">
    <property type="entry name" value="Pan_app"/>
</dbReference>
<protein>
    <recommendedName>
        <fullName evidence="13">Receptor-like serine/threonine-protein kinase</fullName>
        <ecNumber evidence="13">2.7.11.1</ecNumber>
    </recommendedName>
</protein>
<evidence type="ECO:0000256" key="7">
    <source>
        <dbReference type="ARBA" id="ARBA00022777"/>
    </source>
</evidence>
<evidence type="ECO:0000256" key="13">
    <source>
        <dbReference type="PIRNR" id="PIRNR000641"/>
    </source>
</evidence>
<feature type="domain" description="Apple" evidence="17">
    <location>
        <begin position="370"/>
        <end position="450"/>
    </location>
</feature>
<evidence type="ECO:0000259" key="17">
    <source>
        <dbReference type="PROSITE" id="PS50948"/>
    </source>
</evidence>
<keyword evidence="8 13" id="KW-0067">ATP-binding</keyword>
<keyword evidence="6 13" id="KW-0547">Nucleotide-binding</keyword>
<dbReference type="Gene3D" id="3.30.200.20">
    <property type="entry name" value="Phosphorylase Kinase, domain 1"/>
    <property type="match status" value="1"/>
</dbReference>
<dbReference type="InterPro" id="IPR024171">
    <property type="entry name" value="SRK-like_kinase"/>
</dbReference>
<dbReference type="InterPro" id="IPR001245">
    <property type="entry name" value="Ser-Thr/Tyr_kinase_cat_dom"/>
</dbReference>
<accession>A0AAV7EPL2</accession>
<dbReference type="GO" id="GO:0016020">
    <property type="term" value="C:membrane"/>
    <property type="evidence" value="ECO:0007669"/>
    <property type="project" value="UniProtKB-SubCell"/>
</dbReference>
<dbReference type="Gene3D" id="2.90.10.10">
    <property type="entry name" value="Bulb-type lectin domain"/>
    <property type="match status" value="1"/>
</dbReference>
<keyword evidence="7 13" id="KW-0418">Kinase</keyword>
<evidence type="ECO:0000256" key="11">
    <source>
        <dbReference type="ARBA" id="ARBA00023157"/>
    </source>
</evidence>
<dbReference type="InterPro" id="IPR000858">
    <property type="entry name" value="S_locus_glycoprot_dom"/>
</dbReference>
<dbReference type="SUPFAM" id="SSF56112">
    <property type="entry name" value="Protein kinase-like (PK-like)"/>
    <property type="match status" value="1"/>
</dbReference>
<evidence type="ECO:0000259" key="15">
    <source>
        <dbReference type="PROSITE" id="PS50011"/>
    </source>
</evidence>
<keyword evidence="4 14" id="KW-0812">Transmembrane</keyword>
<dbReference type="PROSITE" id="PS50948">
    <property type="entry name" value="PAN"/>
    <property type="match status" value="1"/>
</dbReference>
<dbReference type="PROSITE" id="PS50011">
    <property type="entry name" value="PROTEIN_KINASE_DOM"/>
    <property type="match status" value="1"/>
</dbReference>
<dbReference type="EC" id="2.7.11.1" evidence="13"/>
<evidence type="ECO:0000256" key="12">
    <source>
        <dbReference type="ARBA" id="ARBA00023180"/>
    </source>
</evidence>
<dbReference type="GO" id="GO:0005524">
    <property type="term" value="F:ATP binding"/>
    <property type="evidence" value="ECO:0007669"/>
    <property type="project" value="UniProtKB-KW"/>
</dbReference>
<dbReference type="PANTHER" id="PTHR47974:SF10">
    <property type="entry name" value="RECEPTOR-LIKE SERINE_THREONINE-PROTEIN KINASE"/>
    <property type="match status" value="1"/>
</dbReference>
<evidence type="ECO:0000256" key="8">
    <source>
        <dbReference type="ARBA" id="ARBA00022840"/>
    </source>
</evidence>
<keyword evidence="12" id="KW-0325">Glycoprotein</keyword>
<dbReference type="Pfam" id="PF00954">
    <property type="entry name" value="S_locus_glycop"/>
    <property type="match status" value="1"/>
</dbReference>
<keyword evidence="19" id="KW-1185">Reference proteome</keyword>
<reference evidence="18 19" key="1">
    <citation type="submission" date="2021-07" db="EMBL/GenBank/DDBJ databases">
        <title>The Aristolochia fimbriata genome: insights into angiosperm evolution, floral development and chemical biosynthesis.</title>
        <authorList>
            <person name="Jiao Y."/>
        </authorList>
    </citation>
    <scope>NUCLEOTIDE SEQUENCE [LARGE SCALE GENOMIC DNA]</scope>
    <source>
        <strain evidence="18">IBCAS-2021</strain>
        <tissue evidence="18">Leaf</tissue>
    </source>
</reference>
<evidence type="ECO:0000256" key="4">
    <source>
        <dbReference type="ARBA" id="ARBA00022692"/>
    </source>
</evidence>
<dbReference type="Pfam" id="PF07714">
    <property type="entry name" value="PK_Tyr_Ser-Thr"/>
    <property type="match status" value="1"/>
</dbReference>
<evidence type="ECO:0000256" key="5">
    <source>
        <dbReference type="ARBA" id="ARBA00022729"/>
    </source>
</evidence>
<dbReference type="SUPFAM" id="SSF51110">
    <property type="entry name" value="alpha-D-mannose-specific plant lectins"/>
    <property type="match status" value="2"/>
</dbReference>
<dbReference type="PANTHER" id="PTHR47974">
    <property type="entry name" value="OS07G0415500 PROTEIN"/>
    <property type="match status" value="1"/>
</dbReference>